<evidence type="ECO:0000256" key="2">
    <source>
        <dbReference type="ARBA" id="ARBA00023235"/>
    </source>
</evidence>
<dbReference type="Proteomes" id="UP000322139">
    <property type="component" value="Unassembled WGS sequence"/>
</dbReference>
<sequence length="75" mass="8528">MPIIQVQVLEGRSDEKIRELIAGITDSAVNILEVKPEQVRVIVQPVPMKYWDVGGRTRETAHGTNEHKHKNPNFL</sequence>
<organism evidence="4 5">
    <name type="scientific">Bacillus infantis</name>
    <dbReference type="NCBI Taxonomy" id="324767"/>
    <lineage>
        <taxon>Bacteria</taxon>
        <taxon>Bacillati</taxon>
        <taxon>Bacillota</taxon>
        <taxon>Bacilli</taxon>
        <taxon>Bacillales</taxon>
        <taxon>Bacillaceae</taxon>
        <taxon>Bacillus</taxon>
    </lineage>
</organism>
<dbReference type="PANTHER" id="PTHR35530:SF1">
    <property type="entry name" value="2-HYDROXYMUCONATE TAUTOMERASE"/>
    <property type="match status" value="1"/>
</dbReference>
<reference evidence="4 5" key="1">
    <citation type="submission" date="2019-08" db="EMBL/GenBank/DDBJ databases">
        <title>Bacillus genomes from the desert of Cuatro Cienegas, Coahuila.</title>
        <authorList>
            <person name="Olmedo-Alvarez G."/>
        </authorList>
    </citation>
    <scope>NUCLEOTIDE SEQUENCE [LARGE SCALE GENOMIC DNA]</scope>
    <source>
        <strain evidence="4 5">CH446_14T</strain>
    </source>
</reference>
<keyword evidence="2" id="KW-0413">Isomerase</keyword>
<dbReference type="GO" id="GO:0016853">
    <property type="term" value="F:isomerase activity"/>
    <property type="evidence" value="ECO:0007669"/>
    <property type="project" value="UniProtKB-KW"/>
</dbReference>
<comment type="caution">
    <text evidence="4">The sequence shown here is derived from an EMBL/GenBank/DDBJ whole genome shotgun (WGS) entry which is preliminary data.</text>
</comment>
<dbReference type="RefSeq" id="WP_148974717.1">
    <property type="nucleotide sequence ID" value="NZ_JBNIKU010000007.1"/>
</dbReference>
<dbReference type="Pfam" id="PF01361">
    <property type="entry name" value="Tautomerase"/>
    <property type="match status" value="1"/>
</dbReference>
<protein>
    <submittedName>
        <fullName evidence="4">4-oxalocrotonate tautomerase</fullName>
    </submittedName>
</protein>
<dbReference type="InterPro" id="IPR014347">
    <property type="entry name" value="Tautomerase/MIF_sf"/>
</dbReference>
<proteinExistence type="inferred from homology"/>
<evidence type="ECO:0000313" key="5">
    <source>
        <dbReference type="Proteomes" id="UP000322139"/>
    </source>
</evidence>
<name>A0A5D4RAZ2_9BACI</name>
<dbReference type="InterPro" id="IPR004370">
    <property type="entry name" value="4-OT-like_dom"/>
</dbReference>
<dbReference type="PANTHER" id="PTHR35530">
    <property type="entry name" value="TAUTOMERASE-RELATED"/>
    <property type="match status" value="1"/>
</dbReference>
<accession>A0A5D4RAZ2</accession>
<dbReference type="AlphaFoldDB" id="A0A5D4RAZ2"/>
<dbReference type="EMBL" id="VTER01000005">
    <property type="protein sequence ID" value="TYS48537.1"/>
    <property type="molecule type" value="Genomic_DNA"/>
</dbReference>
<gene>
    <name evidence="4" type="ORF">FZD51_10455</name>
</gene>
<evidence type="ECO:0000259" key="3">
    <source>
        <dbReference type="Pfam" id="PF01361"/>
    </source>
</evidence>
<feature type="domain" description="4-oxalocrotonate tautomerase-like" evidence="3">
    <location>
        <begin position="2"/>
        <end position="56"/>
    </location>
</feature>
<evidence type="ECO:0000256" key="1">
    <source>
        <dbReference type="ARBA" id="ARBA00006723"/>
    </source>
</evidence>
<evidence type="ECO:0000313" key="4">
    <source>
        <dbReference type="EMBL" id="TYS48537.1"/>
    </source>
</evidence>
<comment type="similarity">
    <text evidence="1">Belongs to the 4-oxalocrotonate tautomerase family.</text>
</comment>
<dbReference type="SUPFAM" id="SSF55331">
    <property type="entry name" value="Tautomerase/MIF"/>
    <property type="match status" value="1"/>
</dbReference>
<dbReference type="Gene3D" id="3.30.429.10">
    <property type="entry name" value="Macrophage Migration Inhibitory Factor"/>
    <property type="match status" value="1"/>
</dbReference>